<name>A0AAE0MEV3_9PEZI</name>
<evidence type="ECO:0000313" key="3">
    <source>
        <dbReference type="Proteomes" id="UP001283341"/>
    </source>
</evidence>
<comment type="caution">
    <text evidence="2">The sequence shown here is derived from an EMBL/GenBank/DDBJ whole genome shotgun (WGS) entry which is preliminary data.</text>
</comment>
<evidence type="ECO:0000313" key="2">
    <source>
        <dbReference type="EMBL" id="KAK3329986.1"/>
    </source>
</evidence>
<gene>
    <name evidence="2" type="ORF">B0H66DRAFT_42635</name>
</gene>
<feature type="region of interest" description="Disordered" evidence="1">
    <location>
        <begin position="1"/>
        <end position="33"/>
    </location>
</feature>
<proteinExistence type="predicted"/>
<accession>A0AAE0MEV3</accession>
<sequence length="551" mass="61252">MVSTPPPQYTESVPGSSSNGTNGFPNDAKVPLGGDGPKRINVLILGETANGKSTLVKQLGIYGGNPDPKVKIGFGNESCTKTVGSHPMSTNLRSYRLDDPSSGRPIKNVSYSDLVDYTDDDAVLVAGDPEEDGKVYHFDLFDTPGLDDSEGNDMEIMADIIGRIGDLPHLNAVIYVRSMEIPFGNSFNRFYDYLERCMPMLFGGLIIVHSRFTTERVAEAKEKGIDLAEDRREAFRRATKGRNNGAHFFMDNEPDPYSPFAMMQSLNSCHQLLRLLSRQLPLKISNIKLLKAPNMTTLDTKVLLALTRLQASLKRTIDKTMADASRSKTQLLRGKRELHRLTSKLAEYQAELAQLDQPSEIVLGTKTVAEAYTLETFFVDGKLWLDKRDVSFDSDCVISHVQKSAGRGCRWLDEDRRGTTWRATLKSSIVRSMDGEATFYTTSQLKHKGEIRLLNGQIKDLKDAIAFHTHSLAETEQEGAEGLGAGVEKLGLDAERVARTIEVVQRDSFDAGLWPVLRKYYLGRDVPTVTDVVEFVRVYDPETAVLMSQQA</sequence>
<reference evidence="2" key="1">
    <citation type="journal article" date="2023" name="Mol. Phylogenet. Evol.">
        <title>Genome-scale phylogeny and comparative genomics of the fungal order Sordariales.</title>
        <authorList>
            <person name="Hensen N."/>
            <person name="Bonometti L."/>
            <person name="Westerberg I."/>
            <person name="Brannstrom I.O."/>
            <person name="Guillou S."/>
            <person name="Cros-Aarteil S."/>
            <person name="Calhoun S."/>
            <person name="Haridas S."/>
            <person name="Kuo A."/>
            <person name="Mondo S."/>
            <person name="Pangilinan J."/>
            <person name="Riley R."/>
            <person name="LaButti K."/>
            <person name="Andreopoulos B."/>
            <person name="Lipzen A."/>
            <person name="Chen C."/>
            <person name="Yan M."/>
            <person name="Daum C."/>
            <person name="Ng V."/>
            <person name="Clum A."/>
            <person name="Steindorff A."/>
            <person name="Ohm R.A."/>
            <person name="Martin F."/>
            <person name="Silar P."/>
            <person name="Natvig D.O."/>
            <person name="Lalanne C."/>
            <person name="Gautier V."/>
            <person name="Ament-Velasquez S.L."/>
            <person name="Kruys A."/>
            <person name="Hutchinson M.I."/>
            <person name="Powell A.J."/>
            <person name="Barry K."/>
            <person name="Miller A.N."/>
            <person name="Grigoriev I.V."/>
            <person name="Debuchy R."/>
            <person name="Gladieux P."/>
            <person name="Hiltunen Thoren M."/>
            <person name="Johannesson H."/>
        </authorList>
    </citation>
    <scope>NUCLEOTIDE SEQUENCE</scope>
    <source>
        <strain evidence="2">CBS 118394</strain>
    </source>
</reference>
<keyword evidence="3" id="KW-1185">Reference proteome</keyword>
<organism evidence="2 3">
    <name type="scientific">Apodospora peruviana</name>
    <dbReference type="NCBI Taxonomy" id="516989"/>
    <lineage>
        <taxon>Eukaryota</taxon>
        <taxon>Fungi</taxon>
        <taxon>Dikarya</taxon>
        <taxon>Ascomycota</taxon>
        <taxon>Pezizomycotina</taxon>
        <taxon>Sordariomycetes</taxon>
        <taxon>Sordariomycetidae</taxon>
        <taxon>Sordariales</taxon>
        <taxon>Lasiosphaeriaceae</taxon>
        <taxon>Apodospora</taxon>
    </lineage>
</organism>
<dbReference type="EMBL" id="JAUEDM010000001">
    <property type="protein sequence ID" value="KAK3329986.1"/>
    <property type="molecule type" value="Genomic_DNA"/>
</dbReference>
<dbReference type="InterPro" id="IPR027417">
    <property type="entry name" value="P-loop_NTPase"/>
</dbReference>
<dbReference type="Proteomes" id="UP001283341">
    <property type="component" value="Unassembled WGS sequence"/>
</dbReference>
<evidence type="ECO:0008006" key="4">
    <source>
        <dbReference type="Google" id="ProtNLM"/>
    </source>
</evidence>
<dbReference type="SUPFAM" id="SSF52540">
    <property type="entry name" value="P-loop containing nucleoside triphosphate hydrolases"/>
    <property type="match status" value="1"/>
</dbReference>
<dbReference type="AlphaFoldDB" id="A0AAE0MEV3"/>
<protein>
    <recommendedName>
        <fullName evidence="4">G domain-containing protein</fullName>
    </recommendedName>
</protein>
<evidence type="ECO:0000256" key="1">
    <source>
        <dbReference type="SAM" id="MobiDB-lite"/>
    </source>
</evidence>
<feature type="compositionally biased region" description="Polar residues" evidence="1">
    <location>
        <begin position="9"/>
        <end position="24"/>
    </location>
</feature>
<dbReference type="Gene3D" id="3.40.50.300">
    <property type="entry name" value="P-loop containing nucleotide triphosphate hydrolases"/>
    <property type="match status" value="1"/>
</dbReference>
<reference evidence="2" key="2">
    <citation type="submission" date="2023-06" db="EMBL/GenBank/DDBJ databases">
        <authorList>
            <consortium name="Lawrence Berkeley National Laboratory"/>
            <person name="Haridas S."/>
            <person name="Hensen N."/>
            <person name="Bonometti L."/>
            <person name="Westerberg I."/>
            <person name="Brannstrom I.O."/>
            <person name="Guillou S."/>
            <person name="Cros-Aarteil S."/>
            <person name="Calhoun S."/>
            <person name="Kuo A."/>
            <person name="Mondo S."/>
            <person name="Pangilinan J."/>
            <person name="Riley R."/>
            <person name="Labutti K."/>
            <person name="Andreopoulos B."/>
            <person name="Lipzen A."/>
            <person name="Chen C."/>
            <person name="Yanf M."/>
            <person name="Daum C."/>
            <person name="Ng V."/>
            <person name="Clum A."/>
            <person name="Steindorff A."/>
            <person name="Ohm R."/>
            <person name="Martin F."/>
            <person name="Silar P."/>
            <person name="Natvig D."/>
            <person name="Lalanne C."/>
            <person name="Gautier V."/>
            <person name="Ament-Velasquez S.L."/>
            <person name="Kruys A."/>
            <person name="Hutchinson M.I."/>
            <person name="Powell A.J."/>
            <person name="Barry K."/>
            <person name="Miller A.N."/>
            <person name="Grigoriev I.V."/>
            <person name="Debuchy R."/>
            <person name="Gladieux P."/>
            <person name="Thoren M.H."/>
            <person name="Johannesson H."/>
        </authorList>
    </citation>
    <scope>NUCLEOTIDE SEQUENCE</scope>
    <source>
        <strain evidence="2">CBS 118394</strain>
    </source>
</reference>